<feature type="active site" description="Proton acceptor" evidence="6">
    <location>
        <position position="101"/>
    </location>
</feature>
<dbReference type="Pfam" id="PF01702">
    <property type="entry name" value="TGT"/>
    <property type="match status" value="1"/>
</dbReference>
<dbReference type="InterPro" id="IPR036511">
    <property type="entry name" value="TGT-like_sf"/>
</dbReference>
<gene>
    <name evidence="8" type="ORF">B4U79_00834</name>
    <name evidence="9" type="ORF">B4U79_12237</name>
</gene>
<evidence type="ECO:0000256" key="6">
    <source>
        <dbReference type="HAMAP-Rule" id="MF_03218"/>
    </source>
</evidence>
<dbReference type="AlphaFoldDB" id="A0A3S3P5V6"/>
<dbReference type="Gene3D" id="3.20.20.105">
    <property type="entry name" value="Queuine tRNA-ribosyltransferase-like"/>
    <property type="match status" value="1"/>
</dbReference>
<evidence type="ECO:0000313" key="8">
    <source>
        <dbReference type="EMBL" id="RWS07096.1"/>
    </source>
</evidence>
<dbReference type="InterPro" id="IPR004803">
    <property type="entry name" value="TGT"/>
</dbReference>
<feature type="binding site" evidence="6">
    <location>
        <begin position="101"/>
        <end position="105"/>
    </location>
    <ligand>
        <name>substrate</name>
    </ligand>
</feature>
<keyword evidence="4 6" id="KW-0479">Metal-binding</keyword>
<organism evidence="9 10">
    <name type="scientific">Dinothrombium tinctorium</name>
    <dbReference type="NCBI Taxonomy" id="1965070"/>
    <lineage>
        <taxon>Eukaryota</taxon>
        <taxon>Metazoa</taxon>
        <taxon>Ecdysozoa</taxon>
        <taxon>Arthropoda</taxon>
        <taxon>Chelicerata</taxon>
        <taxon>Arachnida</taxon>
        <taxon>Acari</taxon>
        <taxon>Acariformes</taxon>
        <taxon>Trombidiformes</taxon>
        <taxon>Prostigmata</taxon>
        <taxon>Anystina</taxon>
        <taxon>Parasitengona</taxon>
        <taxon>Trombidioidea</taxon>
        <taxon>Trombidiidae</taxon>
        <taxon>Dinothrombium</taxon>
    </lineage>
</organism>
<dbReference type="HAMAP" id="MF_00168">
    <property type="entry name" value="Q_tRNA_Tgt"/>
    <property type="match status" value="1"/>
</dbReference>
<feature type="binding site" evidence="6">
    <location>
        <position position="228"/>
    </location>
    <ligand>
        <name>substrate</name>
    </ligand>
</feature>
<dbReference type="EMBL" id="NCKU01002872">
    <property type="protein sequence ID" value="RWS08640.1"/>
    <property type="molecule type" value="Genomic_DNA"/>
</dbReference>
<feature type="domain" description="tRNA-guanine(15) transglycosylase-like" evidence="7">
    <location>
        <begin position="17"/>
        <end position="382"/>
    </location>
</feature>
<comment type="similarity">
    <text evidence="6">Belongs to the queuine tRNA-ribosyltransferase family.</text>
</comment>
<keyword evidence="1 6" id="KW-0328">Glycosyltransferase</keyword>
<comment type="catalytic activity">
    <reaction evidence="6">
        <text>guanosine(34) in tRNA + queuine = queuosine(34) in tRNA + guanine</text>
        <dbReference type="Rhea" id="RHEA:16633"/>
        <dbReference type="Rhea" id="RHEA-COMP:10341"/>
        <dbReference type="Rhea" id="RHEA-COMP:18571"/>
        <dbReference type="ChEBI" id="CHEBI:16235"/>
        <dbReference type="ChEBI" id="CHEBI:17433"/>
        <dbReference type="ChEBI" id="CHEBI:74269"/>
        <dbReference type="ChEBI" id="CHEBI:194431"/>
        <dbReference type="EC" id="2.4.2.64"/>
    </reaction>
</comment>
<proteinExistence type="inferred from homology"/>
<keyword evidence="5 6" id="KW-0862">Zinc</keyword>
<feature type="active site" description="Nucleophile" evidence="6">
    <location>
        <position position="278"/>
    </location>
</feature>
<dbReference type="OrthoDB" id="10249838at2759"/>
<name>A0A3S3P5V6_9ACAR</name>
<feature type="binding site" evidence="6">
    <location>
        <position position="156"/>
    </location>
    <ligand>
        <name>substrate</name>
    </ligand>
</feature>
<dbReference type="EMBL" id="NCKU01003671">
    <property type="protein sequence ID" value="RWS07096.1"/>
    <property type="molecule type" value="Genomic_DNA"/>
</dbReference>
<dbReference type="NCBIfam" id="TIGR00430">
    <property type="entry name" value="Q_tRNA_tgt"/>
    <property type="match status" value="1"/>
</dbReference>
<evidence type="ECO:0000256" key="3">
    <source>
        <dbReference type="ARBA" id="ARBA00022694"/>
    </source>
</evidence>
<keyword evidence="6" id="KW-0963">Cytoplasm</keyword>
<comment type="function">
    <text evidence="6">Catalytic subunit of the queuine tRNA-ribosyltransferase (TGT) that catalyzes the base-exchange of a guanine (G) residue with queuine (Q) at position 34 (anticodon wobble position) in tRNAs with GU(N) anticodons (tRNA-Asp, -Asn, -His and -Tyr), resulting in the hypermodified nucleoside queuosine (7-(((4,5-cis-dihydroxy-2-cyclopenten-1-yl)amino)methyl)-7-deazaguanosine). Catalysis occurs through a double-displacement mechanism. The nucleophile active site attacks the C1' of nucleotide 34 to detach the guanine base from the RNA, forming a covalent enzyme-RNA intermediate. The proton acceptor active site deprotonates the incoming queuine, allowing a nucleophilic attack on the C1' of the ribose to form the product.</text>
</comment>
<evidence type="ECO:0000256" key="5">
    <source>
        <dbReference type="ARBA" id="ARBA00022833"/>
    </source>
</evidence>
<dbReference type="GO" id="GO:0008479">
    <property type="term" value="F:tRNA-guanosine(34) queuine transglycosylase activity"/>
    <property type="evidence" value="ECO:0007669"/>
    <property type="project" value="UniProtKB-UniRule"/>
</dbReference>
<keyword evidence="3 6" id="KW-0819">tRNA processing</keyword>
<comment type="subcellular location">
    <subcellularLocation>
        <location evidence="6">Cytoplasm</location>
    </subcellularLocation>
</comment>
<evidence type="ECO:0000313" key="10">
    <source>
        <dbReference type="Proteomes" id="UP000285301"/>
    </source>
</evidence>
<dbReference type="GO" id="GO:0046872">
    <property type="term" value="F:metal ion binding"/>
    <property type="evidence" value="ECO:0007669"/>
    <property type="project" value="UniProtKB-KW"/>
</dbReference>
<feature type="region of interest" description="RNA binding; important for wobble base 34 recognition" evidence="6">
    <location>
        <begin position="283"/>
        <end position="287"/>
    </location>
</feature>
<evidence type="ECO:0000256" key="4">
    <source>
        <dbReference type="ARBA" id="ARBA00022723"/>
    </source>
</evidence>
<evidence type="ECO:0000256" key="1">
    <source>
        <dbReference type="ARBA" id="ARBA00022676"/>
    </source>
</evidence>
<feature type="binding site" evidence="6">
    <location>
        <position position="319"/>
    </location>
    <ligand>
        <name>Zn(2+)</name>
        <dbReference type="ChEBI" id="CHEBI:29105"/>
    </ligand>
</feature>
<dbReference type="NCBIfam" id="TIGR00449">
    <property type="entry name" value="tgt_general"/>
    <property type="match status" value="1"/>
</dbReference>
<evidence type="ECO:0000259" key="7">
    <source>
        <dbReference type="Pfam" id="PF01702"/>
    </source>
</evidence>
<feature type="region of interest" description="RNA binding" evidence="6">
    <location>
        <begin position="259"/>
        <end position="265"/>
    </location>
</feature>
<feature type="binding site" evidence="6">
    <location>
        <position position="201"/>
    </location>
    <ligand>
        <name>substrate</name>
    </ligand>
</feature>
<comment type="caution">
    <text evidence="9">The sequence shown here is derived from an EMBL/GenBank/DDBJ whole genome shotgun (WGS) entry which is preliminary data.</text>
</comment>
<dbReference type="EC" id="2.4.2.64" evidence="6"/>
<protein>
    <recommendedName>
        <fullName evidence="6">Queuine tRNA-ribosyltransferase catalytic subunit 1</fullName>
        <ecNumber evidence="6">2.4.2.64</ecNumber>
    </recommendedName>
    <alternativeName>
        <fullName evidence="6">Guanine insertion enzyme</fullName>
    </alternativeName>
    <alternativeName>
        <fullName evidence="6">tRNA-guanine transglycosylase</fullName>
    </alternativeName>
</protein>
<dbReference type="PANTHER" id="PTHR43530:SF1">
    <property type="entry name" value="QUEUINE TRNA-RIBOSYLTRANSFERASE CATALYTIC SUBUNIT 1"/>
    <property type="match status" value="1"/>
</dbReference>
<accession>A0A3S3P5V6</accession>
<reference evidence="9 10" key="1">
    <citation type="journal article" date="2018" name="Gigascience">
        <title>Genomes of trombidid mites reveal novel predicted allergens and laterally-transferred genes associated with secondary metabolism.</title>
        <authorList>
            <person name="Dong X."/>
            <person name="Chaisiri K."/>
            <person name="Xia D."/>
            <person name="Armstrong S.D."/>
            <person name="Fang Y."/>
            <person name="Donnelly M.J."/>
            <person name="Kadowaki T."/>
            <person name="McGarry J.W."/>
            <person name="Darby A.C."/>
            <person name="Makepeace B.L."/>
        </authorList>
    </citation>
    <scope>NUCLEOTIDE SEQUENCE [LARGE SCALE GENOMIC DNA]</scope>
    <source>
        <strain evidence="9">UoL-WK</strain>
    </source>
</reference>
<reference evidence="9" key="2">
    <citation type="submission" date="2018-11" db="EMBL/GenBank/DDBJ databases">
        <title>Trombidioid mite genomics.</title>
        <authorList>
            <person name="Dong X."/>
        </authorList>
    </citation>
    <scope>NUCLEOTIDE SEQUENCE</scope>
    <source>
        <strain evidence="9">UoL-WK</strain>
    </source>
</reference>
<dbReference type="GO" id="GO:0005829">
    <property type="term" value="C:cytosol"/>
    <property type="evidence" value="ECO:0007669"/>
    <property type="project" value="TreeGrafter"/>
</dbReference>
<dbReference type="STRING" id="1965070.A0A3S3P5V6"/>
<dbReference type="InterPro" id="IPR002616">
    <property type="entry name" value="tRNA_ribo_trans-like"/>
</dbReference>
<dbReference type="PANTHER" id="PTHR43530">
    <property type="entry name" value="QUEUINE TRNA-RIBOSYLTRANSFERASE CATALYTIC SUBUNIT 1"/>
    <property type="match status" value="1"/>
</dbReference>
<feature type="binding site" evidence="6">
    <location>
        <position position="349"/>
    </location>
    <ligand>
        <name>Zn(2+)</name>
        <dbReference type="ChEBI" id="CHEBI:29105"/>
    </ligand>
</feature>
<dbReference type="Proteomes" id="UP000285301">
    <property type="component" value="Unassembled WGS sequence"/>
</dbReference>
<comment type="subunit">
    <text evidence="6">Heterodimer of a catalytic subunit and an accessory subunit.</text>
</comment>
<comment type="cofactor">
    <cofactor evidence="6">
        <name>Zn(2+)</name>
        <dbReference type="ChEBI" id="CHEBI:29105"/>
    </cofactor>
</comment>
<evidence type="ECO:0000313" key="9">
    <source>
        <dbReference type="EMBL" id="RWS08640.1"/>
    </source>
</evidence>
<sequence length="403" mass="45272">MSKPLSFSVTAVCSSTRARVAHLRLKQPDCERMVDIETPVFMPVGTNGTMKGILPSQVEATACRLMLSNTYHLASRPGSDVVENAGGLHKFMNWPHALLTDSGGFQMVSLSKLMEVSEDGVTFTSPYDSNKMLSLPPEKATQIQHQIGANIIMQLDDVVSSTANDEKRFKEATERTIRWYERCKEAHKCRENEQNLFPIIQGGLDADLRRKCADEIVARDPPGIAIGGLSGGEEKEKFIRMVACSTESLPDDKPRYLMGVGFAVDMMLCVALGCDMFDCVYPTRTARFGSALIEYGISLNLKSAKMAEDFNVIESECNCVVCQSGYSRAYIHHLVKSQNTVGCHLLTQHNIRFQMRFMEKIRESIRNQEFENFIKKTLQNHYSTKENYPIWVQTALKLLNINT</sequence>
<evidence type="ECO:0000256" key="2">
    <source>
        <dbReference type="ARBA" id="ARBA00022679"/>
    </source>
</evidence>
<dbReference type="GO" id="GO:0006400">
    <property type="term" value="P:tRNA modification"/>
    <property type="evidence" value="ECO:0007669"/>
    <property type="project" value="InterPro"/>
</dbReference>
<feature type="binding site" evidence="6">
    <location>
        <position position="317"/>
    </location>
    <ligand>
        <name>Zn(2+)</name>
        <dbReference type="ChEBI" id="CHEBI:29105"/>
    </ligand>
</feature>
<feature type="binding site" evidence="6">
    <location>
        <position position="322"/>
    </location>
    <ligand>
        <name>Zn(2+)</name>
        <dbReference type="ChEBI" id="CHEBI:29105"/>
    </ligand>
</feature>
<keyword evidence="10" id="KW-1185">Reference proteome</keyword>
<dbReference type="SUPFAM" id="SSF51713">
    <property type="entry name" value="tRNA-guanine transglycosylase"/>
    <property type="match status" value="1"/>
</dbReference>
<keyword evidence="2 6" id="KW-0808">Transferase</keyword>